<accession>A0A1X2E985</accession>
<evidence type="ECO:0000313" key="2">
    <source>
        <dbReference type="Proteomes" id="UP000193317"/>
    </source>
</evidence>
<comment type="caution">
    <text evidence="1">The sequence shown here is derived from an EMBL/GenBank/DDBJ whole genome shotgun (WGS) entry which is preliminary data.</text>
</comment>
<name>A0A1X2E985_MYCSZ</name>
<dbReference type="Proteomes" id="UP000193317">
    <property type="component" value="Unassembled WGS sequence"/>
</dbReference>
<dbReference type="EMBL" id="LQPW01000131">
    <property type="protein sequence ID" value="ORW96818.1"/>
    <property type="molecule type" value="Genomic_DNA"/>
</dbReference>
<evidence type="ECO:0000313" key="1">
    <source>
        <dbReference type="EMBL" id="ORW96818.1"/>
    </source>
</evidence>
<reference evidence="1 2" key="1">
    <citation type="submission" date="2016-01" db="EMBL/GenBank/DDBJ databases">
        <title>The new phylogeny of the genus Mycobacterium.</title>
        <authorList>
            <person name="Tarcisio F."/>
            <person name="Conor M."/>
            <person name="Antonella G."/>
            <person name="Elisabetta G."/>
            <person name="Giulia F.S."/>
            <person name="Sara T."/>
            <person name="Anna F."/>
            <person name="Clotilde B."/>
            <person name="Roberto B."/>
            <person name="Veronica D.S."/>
            <person name="Fabio R."/>
            <person name="Monica P."/>
            <person name="Olivier J."/>
            <person name="Enrico T."/>
            <person name="Nicola S."/>
        </authorList>
    </citation>
    <scope>NUCLEOTIDE SEQUENCE [LARGE SCALE GENOMIC DNA]</scope>
    <source>
        <strain evidence="1 2">DSM 44166</strain>
    </source>
</reference>
<protein>
    <submittedName>
        <fullName evidence="1">Uncharacterized protein</fullName>
    </submittedName>
</protein>
<keyword evidence="2" id="KW-1185">Reference proteome</keyword>
<sequence>MLVVLLGEQTQDHISTVLIVVDKQCQCLIGILRRSRSLDQDVVVNPRPCRRYERLSTAEVTQHRLHRHAGALGNLFQVDRQGSLGDNGVDSGLNDGLVGGFGRLFASPHLVSPLLAWWGGVRVFCVHGEVHESIL</sequence>
<organism evidence="1 2">
    <name type="scientific">Mycobacterium szulgai</name>
    <dbReference type="NCBI Taxonomy" id="1787"/>
    <lineage>
        <taxon>Bacteria</taxon>
        <taxon>Bacillati</taxon>
        <taxon>Actinomycetota</taxon>
        <taxon>Actinomycetes</taxon>
        <taxon>Mycobacteriales</taxon>
        <taxon>Mycobacteriaceae</taxon>
        <taxon>Mycobacterium</taxon>
    </lineage>
</organism>
<proteinExistence type="predicted"/>
<dbReference type="AlphaFoldDB" id="A0A1X2E985"/>
<gene>
    <name evidence="1" type="ORF">AWC27_05030</name>
</gene>